<dbReference type="PANTHER" id="PTHR22776">
    <property type="entry name" value="MARVEL-CONTAINING POTENTIAL LIPID RAFT-ASSOCIATED PROTEIN"/>
    <property type="match status" value="1"/>
</dbReference>
<comment type="subcellular location">
    <subcellularLocation>
        <location evidence="1">Membrane</location>
        <topology evidence="1">Multi-pass membrane protein</topology>
    </subcellularLocation>
</comment>
<dbReference type="RefSeq" id="XP_034239495.1">
    <property type="nucleotide sequence ID" value="XM_034383604.1"/>
</dbReference>
<dbReference type="PANTHER" id="PTHR22776:SF92">
    <property type="entry name" value="LD04844P"/>
    <property type="match status" value="1"/>
</dbReference>
<evidence type="ECO:0000259" key="6">
    <source>
        <dbReference type="Pfam" id="PF01284"/>
    </source>
</evidence>
<protein>
    <submittedName>
        <fullName evidence="8">Uncharacterized protein LOC117644282 isoform X1</fullName>
    </submittedName>
</protein>
<dbReference type="Proteomes" id="UP000515158">
    <property type="component" value="Unplaced"/>
</dbReference>
<feature type="domain" description="MARVEL" evidence="6">
    <location>
        <begin position="30"/>
        <end position="138"/>
    </location>
</feature>
<evidence type="ECO:0000256" key="2">
    <source>
        <dbReference type="ARBA" id="ARBA00022692"/>
    </source>
</evidence>
<dbReference type="InParanoid" id="A0A6P8YQC5"/>
<keyword evidence="7" id="KW-1185">Reference proteome</keyword>
<organism evidence="8">
    <name type="scientific">Thrips palmi</name>
    <name type="common">Melon thrips</name>
    <dbReference type="NCBI Taxonomy" id="161013"/>
    <lineage>
        <taxon>Eukaryota</taxon>
        <taxon>Metazoa</taxon>
        <taxon>Ecdysozoa</taxon>
        <taxon>Arthropoda</taxon>
        <taxon>Hexapoda</taxon>
        <taxon>Insecta</taxon>
        <taxon>Pterygota</taxon>
        <taxon>Neoptera</taxon>
        <taxon>Paraneoptera</taxon>
        <taxon>Thysanoptera</taxon>
        <taxon>Terebrantia</taxon>
        <taxon>Thripoidea</taxon>
        <taxon>Thripidae</taxon>
        <taxon>Thrips</taxon>
    </lineage>
</organism>
<feature type="transmembrane region" description="Helical" evidence="5">
    <location>
        <begin position="39"/>
        <end position="57"/>
    </location>
</feature>
<evidence type="ECO:0000313" key="7">
    <source>
        <dbReference type="Proteomes" id="UP000515158"/>
    </source>
</evidence>
<keyword evidence="2 5" id="KW-0812">Transmembrane</keyword>
<evidence type="ECO:0000256" key="4">
    <source>
        <dbReference type="ARBA" id="ARBA00023136"/>
    </source>
</evidence>
<feature type="transmembrane region" description="Helical" evidence="5">
    <location>
        <begin position="106"/>
        <end position="124"/>
    </location>
</feature>
<evidence type="ECO:0000256" key="5">
    <source>
        <dbReference type="SAM" id="Phobius"/>
    </source>
</evidence>
<evidence type="ECO:0000256" key="3">
    <source>
        <dbReference type="ARBA" id="ARBA00022989"/>
    </source>
</evidence>
<name>A0A6P8YQC5_THRPL</name>
<dbReference type="OrthoDB" id="6481667at2759"/>
<sequence>MADDMSHSVTVTRTTTTSTTSAILLNTGYFKTYPGLLKLFELLIGAVIIGITAYYSNYAHNYPTSSPEVFLCIVAVTCLVGTGCLLLSCILSISSASILPKTIFEMVFGAVATLLLLSASASTLQRVRGRNEGFHIVEKGYSSKVFASVSRGALHSSFGVLILVQTVNRSSAIQITASQNSDFVDFNRSLCKCVA</sequence>
<dbReference type="Pfam" id="PF01284">
    <property type="entry name" value="MARVEL"/>
    <property type="match status" value="1"/>
</dbReference>
<reference evidence="8" key="1">
    <citation type="submission" date="2025-08" db="UniProtKB">
        <authorList>
            <consortium name="RefSeq"/>
        </authorList>
    </citation>
    <scope>IDENTIFICATION</scope>
    <source>
        <tissue evidence="8">Total insect</tissue>
    </source>
</reference>
<evidence type="ECO:0000256" key="1">
    <source>
        <dbReference type="ARBA" id="ARBA00004141"/>
    </source>
</evidence>
<dbReference type="InterPro" id="IPR050578">
    <property type="entry name" value="MARVEL-CKLF_proteins"/>
</dbReference>
<feature type="transmembrane region" description="Helical" evidence="5">
    <location>
        <begin position="69"/>
        <end position="94"/>
    </location>
</feature>
<evidence type="ECO:0000313" key="8">
    <source>
        <dbReference type="RefSeq" id="XP_034239495.1"/>
    </source>
</evidence>
<keyword evidence="4 5" id="KW-0472">Membrane</keyword>
<accession>A0A6P8YQC5</accession>
<dbReference type="GeneID" id="117644282"/>
<dbReference type="AlphaFoldDB" id="A0A6P8YQC5"/>
<dbReference type="FunCoup" id="A0A6P8YQC5">
    <property type="interactions" value="3"/>
</dbReference>
<proteinExistence type="predicted"/>
<gene>
    <name evidence="8" type="primary">LOC117644282</name>
</gene>
<dbReference type="GO" id="GO:0016020">
    <property type="term" value="C:membrane"/>
    <property type="evidence" value="ECO:0007669"/>
    <property type="project" value="UniProtKB-SubCell"/>
</dbReference>
<keyword evidence="3 5" id="KW-1133">Transmembrane helix</keyword>
<dbReference type="KEGG" id="tpal:117644282"/>
<dbReference type="InterPro" id="IPR008253">
    <property type="entry name" value="Marvel"/>
</dbReference>